<feature type="signal peptide" evidence="1">
    <location>
        <begin position="1"/>
        <end position="20"/>
    </location>
</feature>
<accession>A0A7R8YUH2</accession>
<dbReference type="InParanoid" id="A0A7R8YUH2"/>
<proteinExistence type="predicted"/>
<protein>
    <submittedName>
        <fullName evidence="2">Uncharacterized protein</fullName>
    </submittedName>
</protein>
<keyword evidence="3" id="KW-1185">Reference proteome</keyword>
<dbReference type="Proteomes" id="UP000594454">
    <property type="component" value="Chromosome 3"/>
</dbReference>
<dbReference type="AlphaFoldDB" id="A0A7R8YUH2"/>
<name>A0A7R8YUH2_HERIL</name>
<dbReference type="EMBL" id="LR899011">
    <property type="protein sequence ID" value="CAD7085802.1"/>
    <property type="molecule type" value="Genomic_DNA"/>
</dbReference>
<evidence type="ECO:0000313" key="2">
    <source>
        <dbReference type="EMBL" id="CAD7085802.1"/>
    </source>
</evidence>
<reference evidence="2 3" key="1">
    <citation type="submission" date="2020-11" db="EMBL/GenBank/DDBJ databases">
        <authorList>
            <person name="Wallbank WR R."/>
            <person name="Pardo Diaz C."/>
            <person name="Kozak K."/>
            <person name="Martin S."/>
            <person name="Jiggins C."/>
            <person name="Moest M."/>
            <person name="Warren A I."/>
            <person name="Generalovic N T."/>
            <person name="Byers J.R.P. K."/>
            <person name="Montejo-Kovacevich G."/>
            <person name="Yen C E."/>
        </authorList>
    </citation>
    <scope>NUCLEOTIDE SEQUENCE [LARGE SCALE GENOMIC DNA]</scope>
</reference>
<keyword evidence="1" id="KW-0732">Signal</keyword>
<evidence type="ECO:0000256" key="1">
    <source>
        <dbReference type="SAM" id="SignalP"/>
    </source>
</evidence>
<evidence type="ECO:0000313" key="3">
    <source>
        <dbReference type="Proteomes" id="UP000594454"/>
    </source>
</evidence>
<sequence length="133" mass="15285">MRRYSCVIAIVIFLLKCAVAEISEDSQIICPNECTCKYTHFMDLSIARWINYRDKFEIGTQKQQEDPVNDNEALFAGDDTFERNPMIRFAMCFLQSGHHPKDLISVLPQDIQALVLMCSGNEKNISRECVQNC</sequence>
<organism evidence="2 3">
    <name type="scientific">Hermetia illucens</name>
    <name type="common">Black soldier fly</name>
    <dbReference type="NCBI Taxonomy" id="343691"/>
    <lineage>
        <taxon>Eukaryota</taxon>
        <taxon>Metazoa</taxon>
        <taxon>Ecdysozoa</taxon>
        <taxon>Arthropoda</taxon>
        <taxon>Hexapoda</taxon>
        <taxon>Insecta</taxon>
        <taxon>Pterygota</taxon>
        <taxon>Neoptera</taxon>
        <taxon>Endopterygota</taxon>
        <taxon>Diptera</taxon>
        <taxon>Brachycera</taxon>
        <taxon>Stratiomyomorpha</taxon>
        <taxon>Stratiomyidae</taxon>
        <taxon>Hermetiinae</taxon>
        <taxon>Hermetia</taxon>
    </lineage>
</organism>
<feature type="chain" id="PRO_5031259422" evidence="1">
    <location>
        <begin position="21"/>
        <end position="133"/>
    </location>
</feature>
<gene>
    <name evidence="2" type="ORF">HERILL_LOCUS8621</name>
</gene>
<dbReference type="OrthoDB" id="2020019at2759"/>